<accession>A0ABM3QGG9</accession>
<sequence>MQLIKERLCAASILALSDFSQPFEVECDASGVGIGAVLIKGSHKNTGNLVEKKFLESMNAYEKLEEGYSTQRPPMFNGKFNTYWKNKMKIYIKAENYQVWRVIEAGDFEVTTTNAQNEVRKILRSMPRDDRWRTKVTALFETKDFTKFNIEQLAGSLMTHELHLGAAVLENRGLALKAEEQEDSEPDEEEVATLVRRMKRFYRNSKPGNLRGRNSVRKPSGYKFDQGSLLQNRLIATPFYATVSMALLYHTYCNS</sequence>
<protein>
    <recommendedName>
        <fullName evidence="1">Reverse transcriptase/retrotransposon-derived protein RNase H-like domain-containing protein</fullName>
    </recommendedName>
</protein>
<evidence type="ECO:0000259" key="1">
    <source>
        <dbReference type="Pfam" id="PF17919"/>
    </source>
</evidence>
<proteinExistence type="predicted"/>
<reference evidence="2" key="1">
    <citation type="journal article" date="2021" name="Nat. Commun.">
        <title>Genomic analyses provide insights into spinach domestication and the genetic basis of agronomic traits.</title>
        <authorList>
            <person name="Cai X."/>
            <person name="Sun X."/>
            <person name="Xu C."/>
            <person name="Sun H."/>
            <person name="Wang X."/>
            <person name="Ge C."/>
            <person name="Zhang Z."/>
            <person name="Wang Q."/>
            <person name="Fei Z."/>
            <person name="Jiao C."/>
            <person name="Wang Q."/>
        </authorList>
    </citation>
    <scope>NUCLEOTIDE SEQUENCE [LARGE SCALE GENOMIC DNA]</scope>
    <source>
        <strain evidence="2">cv. Varoflay</strain>
    </source>
</reference>
<dbReference type="InterPro" id="IPR043502">
    <property type="entry name" value="DNA/RNA_pol_sf"/>
</dbReference>
<dbReference type="Pfam" id="PF17919">
    <property type="entry name" value="RT_RNaseH_2"/>
    <property type="match status" value="1"/>
</dbReference>
<dbReference type="PANTHER" id="PTHR34072">
    <property type="entry name" value="ENZYMATIC POLYPROTEIN-RELATED"/>
    <property type="match status" value="1"/>
</dbReference>
<dbReference type="RefSeq" id="XP_056682457.1">
    <property type="nucleotide sequence ID" value="XM_056826479.1"/>
</dbReference>
<gene>
    <name evidence="3" type="primary">LOC130459247</name>
</gene>
<keyword evidence="2" id="KW-1185">Reference proteome</keyword>
<evidence type="ECO:0000313" key="2">
    <source>
        <dbReference type="Proteomes" id="UP000813463"/>
    </source>
</evidence>
<dbReference type="PANTHER" id="PTHR34072:SF55">
    <property type="entry name" value="DNA_RNA POLYMERASES SUPERFAMILY PROTEIN"/>
    <property type="match status" value="1"/>
</dbReference>
<reference evidence="3" key="2">
    <citation type="submission" date="2025-08" db="UniProtKB">
        <authorList>
            <consortium name="RefSeq"/>
        </authorList>
    </citation>
    <scope>IDENTIFICATION</scope>
    <source>
        <tissue evidence="3">Leaf</tissue>
    </source>
</reference>
<organism evidence="2 3">
    <name type="scientific">Spinacia oleracea</name>
    <name type="common">Spinach</name>
    <dbReference type="NCBI Taxonomy" id="3562"/>
    <lineage>
        <taxon>Eukaryota</taxon>
        <taxon>Viridiplantae</taxon>
        <taxon>Streptophyta</taxon>
        <taxon>Embryophyta</taxon>
        <taxon>Tracheophyta</taxon>
        <taxon>Spermatophyta</taxon>
        <taxon>Magnoliopsida</taxon>
        <taxon>eudicotyledons</taxon>
        <taxon>Gunneridae</taxon>
        <taxon>Pentapetalae</taxon>
        <taxon>Caryophyllales</taxon>
        <taxon>Chenopodiaceae</taxon>
        <taxon>Chenopodioideae</taxon>
        <taxon>Anserineae</taxon>
        <taxon>Spinacia</taxon>
    </lineage>
</organism>
<dbReference type="SUPFAM" id="SSF56672">
    <property type="entry name" value="DNA/RNA polymerases"/>
    <property type="match status" value="1"/>
</dbReference>
<name>A0ABM3QGG9_SPIOL</name>
<evidence type="ECO:0000313" key="3">
    <source>
        <dbReference type="RefSeq" id="XP_056682457.1"/>
    </source>
</evidence>
<dbReference type="Proteomes" id="UP000813463">
    <property type="component" value="Chromosome 4"/>
</dbReference>
<dbReference type="GeneID" id="130459247"/>
<feature type="domain" description="Reverse transcriptase/retrotransposon-derived protein RNase H-like" evidence="1">
    <location>
        <begin position="2"/>
        <end position="45"/>
    </location>
</feature>
<dbReference type="InterPro" id="IPR041577">
    <property type="entry name" value="RT_RNaseH_2"/>
</dbReference>